<dbReference type="InterPro" id="IPR036188">
    <property type="entry name" value="FAD/NAD-bd_sf"/>
</dbReference>
<evidence type="ECO:0000259" key="2">
    <source>
        <dbReference type="Pfam" id="PF00441"/>
    </source>
</evidence>
<dbReference type="Pfam" id="PF00441">
    <property type="entry name" value="Acyl-CoA_dh_1"/>
    <property type="match status" value="1"/>
</dbReference>
<organism evidence="3 4">
    <name type="scientific">Corynebacterium urealyticum</name>
    <dbReference type="NCBI Taxonomy" id="43771"/>
    <lineage>
        <taxon>Bacteria</taxon>
        <taxon>Bacillati</taxon>
        <taxon>Actinomycetota</taxon>
        <taxon>Actinomycetes</taxon>
        <taxon>Mycobacteriales</taxon>
        <taxon>Corynebacteriaceae</taxon>
        <taxon>Corynebacterium</taxon>
    </lineage>
</organism>
<dbReference type="SUPFAM" id="SSF51905">
    <property type="entry name" value="FAD/NAD(P)-binding domain"/>
    <property type="match status" value="1"/>
</dbReference>
<comment type="caution">
    <text evidence="3">The sequence shown here is derived from an EMBL/GenBank/DDBJ whole genome shotgun (WGS) entry which is preliminary data.</text>
</comment>
<dbReference type="GO" id="GO:0016627">
    <property type="term" value="F:oxidoreductase activity, acting on the CH-CH group of donors"/>
    <property type="evidence" value="ECO:0007669"/>
    <property type="project" value="InterPro"/>
</dbReference>
<reference evidence="3 4" key="1">
    <citation type="submission" date="2019-08" db="EMBL/GenBank/DDBJ databases">
        <title>Draft genome of C. urealyticum strain VH4248.</title>
        <authorList>
            <person name="Navas J."/>
        </authorList>
    </citation>
    <scope>NUCLEOTIDE SEQUENCE [LARGE SCALE GENOMIC DNA]</scope>
    <source>
        <strain evidence="3 4">VH4248</strain>
    </source>
</reference>
<name>A0A5D4FUZ6_9CORY</name>
<dbReference type="EMBL" id="VSZI01000001">
    <property type="protein sequence ID" value="TYR19853.1"/>
    <property type="molecule type" value="Genomic_DNA"/>
</dbReference>
<dbReference type="InterPro" id="IPR009075">
    <property type="entry name" value="AcylCo_DH/oxidase_C"/>
</dbReference>
<evidence type="ECO:0000313" key="4">
    <source>
        <dbReference type="Proteomes" id="UP000324726"/>
    </source>
</evidence>
<dbReference type="SUPFAM" id="SSF47203">
    <property type="entry name" value="Acyl-CoA dehydrogenase C-terminal domain-like"/>
    <property type="match status" value="1"/>
</dbReference>
<protein>
    <recommendedName>
        <fullName evidence="2">Acyl-CoA dehydrogenase/oxidase C-terminal domain-containing protein</fullName>
    </recommendedName>
</protein>
<feature type="domain" description="Acyl-CoA dehydrogenase/oxidase C-terminal" evidence="2">
    <location>
        <begin position="63"/>
        <end position="149"/>
    </location>
</feature>
<dbReference type="AlphaFoldDB" id="A0A5D4FUZ6"/>
<dbReference type="Gene3D" id="1.20.140.10">
    <property type="entry name" value="Butyryl-CoA Dehydrogenase, subunit A, domain 3"/>
    <property type="match status" value="1"/>
</dbReference>
<proteinExistence type="predicted"/>
<accession>A0A5D4FUZ6</accession>
<dbReference type="Proteomes" id="UP000324726">
    <property type="component" value="Unassembled WGS sequence"/>
</dbReference>
<sequence>MKIGIVGAGIAGLALANLLDPGRYEIQLIGSAESLEPIGAGFTLQLNGREVLRRIFQEHKSVREAELVNTISTNHATSRPLPEVKMDIKLTRNMTFRTASDFDSDRDCGASANYLKFAADKAAVKSVDRATQTHGGNGFAGDYRVSEFFGRPVCFERNL</sequence>
<dbReference type="RefSeq" id="WP_148811553.1">
    <property type="nucleotide sequence ID" value="NZ_VSZI01000001.1"/>
</dbReference>
<keyword evidence="1" id="KW-0285">Flavoprotein</keyword>
<dbReference type="InterPro" id="IPR036250">
    <property type="entry name" value="AcylCo_DH-like_C"/>
</dbReference>
<evidence type="ECO:0000313" key="3">
    <source>
        <dbReference type="EMBL" id="TYR19853.1"/>
    </source>
</evidence>
<evidence type="ECO:0000256" key="1">
    <source>
        <dbReference type="ARBA" id="ARBA00022630"/>
    </source>
</evidence>
<gene>
    <name evidence="3" type="ORF">FYJ87_02320</name>
</gene>